<name>A0ABW8NM68_9GAMM</name>
<dbReference type="InterPro" id="IPR025392">
    <property type="entry name" value="DUF4124"/>
</dbReference>
<feature type="transmembrane region" description="Helical" evidence="1">
    <location>
        <begin position="12"/>
        <end position="31"/>
    </location>
</feature>
<keyword evidence="4" id="KW-1185">Reference proteome</keyword>
<keyword evidence="1" id="KW-1133">Transmembrane helix</keyword>
<dbReference type="Proteomes" id="UP001620597">
    <property type="component" value="Unassembled WGS sequence"/>
</dbReference>
<dbReference type="Pfam" id="PF13511">
    <property type="entry name" value="DUF4124"/>
    <property type="match status" value="1"/>
</dbReference>
<reference evidence="3 4" key="1">
    <citation type="submission" date="2024-03" db="EMBL/GenBank/DDBJ databases">
        <title>High-quality draft genome sequence of Oceanobacter sp. wDCs-4.</title>
        <authorList>
            <person name="Dong C."/>
        </authorList>
    </citation>
    <scope>NUCLEOTIDE SEQUENCE [LARGE SCALE GENOMIC DNA]</scope>
    <source>
        <strain evidence="4">wDCs-4</strain>
    </source>
</reference>
<comment type="caution">
    <text evidence="3">The sequence shown here is derived from an EMBL/GenBank/DDBJ whole genome shotgun (WGS) entry which is preliminary data.</text>
</comment>
<proteinExistence type="predicted"/>
<evidence type="ECO:0000259" key="2">
    <source>
        <dbReference type="Pfam" id="PF13511"/>
    </source>
</evidence>
<keyword evidence="1" id="KW-0472">Membrane</keyword>
<feature type="domain" description="DUF4124" evidence="2">
    <location>
        <begin position="28"/>
        <end position="66"/>
    </location>
</feature>
<evidence type="ECO:0000313" key="4">
    <source>
        <dbReference type="Proteomes" id="UP001620597"/>
    </source>
</evidence>
<accession>A0ABW8NM68</accession>
<organism evidence="3 4">
    <name type="scientific">Oceanobacter antarcticus</name>
    <dbReference type="NCBI Taxonomy" id="3133425"/>
    <lineage>
        <taxon>Bacteria</taxon>
        <taxon>Pseudomonadati</taxon>
        <taxon>Pseudomonadota</taxon>
        <taxon>Gammaproteobacteria</taxon>
        <taxon>Oceanospirillales</taxon>
        <taxon>Oceanospirillaceae</taxon>
        <taxon>Oceanobacter</taxon>
    </lineage>
</organism>
<protein>
    <submittedName>
        <fullName evidence="3">DUF4124 domain-containing protein</fullName>
    </submittedName>
</protein>
<dbReference type="RefSeq" id="WP_416207012.1">
    <property type="nucleotide sequence ID" value="NZ_JBBKTX010000023.1"/>
</dbReference>
<evidence type="ECO:0000313" key="3">
    <source>
        <dbReference type="EMBL" id="MFK4754052.1"/>
    </source>
</evidence>
<evidence type="ECO:0000256" key="1">
    <source>
        <dbReference type="SAM" id="Phobius"/>
    </source>
</evidence>
<keyword evidence="1" id="KW-0812">Transmembrane</keyword>
<dbReference type="EMBL" id="JBBKTX010000023">
    <property type="protein sequence ID" value="MFK4754052.1"/>
    <property type="molecule type" value="Genomic_DNA"/>
</dbReference>
<gene>
    <name evidence="3" type="ORF">WG929_16695</name>
</gene>
<sequence>MRIENSGDCYLSCLRGLLLGLVVVLVGLLATNNAAAGNVYRWVDAQGKVHFGDRPATTDHAEQLDIEVGQGWQPFAIQVFYEAGLASLPQQPLDQARIQREVNWVYRFYDQVLYFDFFRQVPVSIHVFPDVGSYQRYVSAHVAGPFPPSLGIYLPVSNEIAVYLQPSELGGIENTYNTIRHEVSHAIMDSLASRLPLWLNEGVAEQMETLSWADNRFVINAHQMNRAVLDHYRDQAMDVLAFVEIPGDEWQARLESGPNQAMAGQLVYRLLSTSYGRACVTRLLQDYKRGERLRSYYLLDKHYIGSVAAFKLHWSQWLASGMKQPERVVLQ</sequence>